<evidence type="ECO:0000313" key="5">
    <source>
        <dbReference type="Proteomes" id="UP000294508"/>
    </source>
</evidence>
<keyword evidence="2 4" id="KW-0012">Acyltransferase</keyword>
<dbReference type="GO" id="GO:0006654">
    <property type="term" value="P:phosphatidic acid biosynthetic process"/>
    <property type="evidence" value="ECO:0007669"/>
    <property type="project" value="TreeGrafter"/>
</dbReference>
<organism evidence="4 5">
    <name type="scientific">Kribbella steppae</name>
    <dbReference type="NCBI Taxonomy" id="2512223"/>
    <lineage>
        <taxon>Bacteria</taxon>
        <taxon>Bacillati</taxon>
        <taxon>Actinomycetota</taxon>
        <taxon>Actinomycetes</taxon>
        <taxon>Propionibacteriales</taxon>
        <taxon>Kribbellaceae</taxon>
        <taxon>Kribbella</taxon>
    </lineage>
</organism>
<gene>
    <name evidence="4" type="ORF">EV652_114224</name>
</gene>
<evidence type="ECO:0000313" key="4">
    <source>
        <dbReference type="EMBL" id="TCO19243.1"/>
    </source>
</evidence>
<name>A0A4R2H2Z1_9ACTN</name>
<evidence type="ECO:0000256" key="2">
    <source>
        <dbReference type="ARBA" id="ARBA00023315"/>
    </source>
</evidence>
<dbReference type="InterPro" id="IPR002123">
    <property type="entry name" value="Plipid/glycerol_acylTrfase"/>
</dbReference>
<proteinExistence type="predicted"/>
<dbReference type="PANTHER" id="PTHR10434:SF11">
    <property type="entry name" value="1-ACYL-SN-GLYCEROL-3-PHOSPHATE ACYLTRANSFERASE"/>
    <property type="match status" value="1"/>
</dbReference>
<dbReference type="SUPFAM" id="SSF69593">
    <property type="entry name" value="Glycerol-3-phosphate (1)-acyltransferase"/>
    <property type="match status" value="1"/>
</dbReference>
<dbReference type="GO" id="GO:0003841">
    <property type="term" value="F:1-acylglycerol-3-phosphate O-acyltransferase activity"/>
    <property type="evidence" value="ECO:0007669"/>
    <property type="project" value="TreeGrafter"/>
</dbReference>
<dbReference type="CDD" id="cd07989">
    <property type="entry name" value="LPLAT_AGPAT-like"/>
    <property type="match status" value="1"/>
</dbReference>
<protein>
    <submittedName>
        <fullName evidence="4">1-acyl-sn-glycerol-3-phosphate acyltransferase</fullName>
    </submittedName>
</protein>
<evidence type="ECO:0000259" key="3">
    <source>
        <dbReference type="SMART" id="SM00563"/>
    </source>
</evidence>
<dbReference type="PANTHER" id="PTHR10434">
    <property type="entry name" value="1-ACYL-SN-GLYCEROL-3-PHOSPHATE ACYLTRANSFERASE"/>
    <property type="match status" value="1"/>
</dbReference>
<dbReference type="OrthoDB" id="9808424at2"/>
<dbReference type="GO" id="GO:0005886">
    <property type="term" value="C:plasma membrane"/>
    <property type="evidence" value="ECO:0007669"/>
    <property type="project" value="TreeGrafter"/>
</dbReference>
<comment type="caution">
    <text evidence="4">The sequence shown here is derived from an EMBL/GenBank/DDBJ whole genome shotgun (WGS) entry which is preliminary data.</text>
</comment>
<dbReference type="Pfam" id="PF01553">
    <property type="entry name" value="Acyltransferase"/>
    <property type="match status" value="1"/>
</dbReference>
<dbReference type="EMBL" id="SLWN01000014">
    <property type="protein sequence ID" value="TCO19243.1"/>
    <property type="molecule type" value="Genomic_DNA"/>
</dbReference>
<dbReference type="SMART" id="SM00563">
    <property type="entry name" value="PlsC"/>
    <property type="match status" value="1"/>
</dbReference>
<reference evidence="4 5" key="1">
    <citation type="journal article" date="2015" name="Stand. Genomic Sci.">
        <title>Genomic Encyclopedia of Bacterial and Archaeal Type Strains, Phase III: the genomes of soil and plant-associated and newly described type strains.</title>
        <authorList>
            <person name="Whitman W.B."/>
            <person name="Woyke T."/>
            <person name="Klenk H.P."/>
            <person name="Zhou Y."/>
            <person name="Lilburn T.G."/>
            <person name="Beck B.J."/>
            <person name="De Vos P."/>
            <person name="Vandamme P."/>
            <person name="Eisen J.A."/>
            <person name="Garrity G."/>
            <person name="Hugenholtz P."/>
            <person name="Kyrpides N.C."/>
        </authorList>
    </citation>
    <scope>NUCLEOTIDE SEQUENCE [LARGE SCALE GENOMIC DNA]</scope>
    <source>
        <strain evidence="4 5">VKM Ac-2572</strain>
    </source>
</reference>
<dbReference type="AlphaFoldDB" id="A0A4R2H2Z1"/>
<accession>A0A4R2H2Z1</accession>
<feature type="domain" description="Phospholipid/glycerol acyltransferase" evidence="3">
    <location>
        <begin position="35"/>
        <end position="154"/>
    </location>
</feature>
<dbReference type="Proteomes" id="UP000294508">
    <property type="component" value="Unassembled WGS sequence"/>
</dbReference>
<dbReference type="RefSeq" id="WP_132213486.1">
    <property type="nucleotide sequence ID" value="NZ_SLWN01000014.1"/>
</dbReference>
<keyword evidence="5" id="KW-1185">Reference proteome</keyword>
<evidence type="ECO:0000256" key="1">
    <source>
        <dbReference type="ARBA" id="ARBA00022679"/>
    </source>
</evidence>
<sequence>MWYWLFKYVFAGPLLRFVGRPTVEGLEHIPRYGPVIVAGNHLALADSLYLCLLVRRRITFVAKQEYFAGGGLKGRLVRWFFTAVGQVPIDRSGGRAAQNALAAATAILEAGGIWGIYPEGSRSRDGRLYRGKTGVMRVALATGAPVVPIVVTGTDRVNPPDTRRWHFGHVHLKICPPLDLSPYVGRPVNQPIVRQATDHLMRVLQSHSQQEYVDDYARRAC</sequence>
<keyword evidence="1 4" id="KW-0808">Transferase</keyword>